<organism evidence="2 3">
    <name type="scientific">Candidatus Mcinerneyibacterium aminivorans</name>
    <dbReference type="NCBI Taxonomy" id="2703815"/>
    <lineage>
        <taxon>Bacteria</taxon>
        <taxon>Candidatus Macinerneyibacteriota</taxon>
        <taxon>Candidatus Mcinerneyibacteria</taxon>
        <taxon>Candidatus Mcinerneyibacteriales</taxon>
        <taxon>Candidatus Mcinerneyibacteriaceae</taxon>
        <taxon>Candidatus Mcinerneyibacterium</taxon>
    </lineage>
</organism>
<feature type="transmembrane region" description="Helical" evidence="1">
    <location>
        <begin position="86"/>
        <end position="116"/>
    </location>
</feature>
<evidence type="ECO:0000313" key="3">
    <source>
        <dbReference type="Proteomes" id="UP000324143"/>
    </source>
</evidence>
<dbReference type="Proteomes" id="UP000324143">
    <property type="component" value="Unassembled WGS sequence"/>
</dbReference>
<evidence type="ECO:0000256" key="1">
    <source>
        <dbReference type="SAM" id="Phobius"/>
    </source>
</evidence>
<reference evidence="2" key="1">
    <citation type="submission" date="2019-08" db="EMBL/GenBank/DDBJ databases">
        <title>Genomic characterization of a novel candidate phylum (ARYD3) from a high temperature, high salinity tertiary oil reservoir in north central Oklahoma, USA.</title>
        <authorList>
            <person name="Youssef N.H."/>
            <person name="Yadav A."/>
            <person name="Elshahed M.S."/>
        </authorList>
    </citation>
    <scope>NUCLEOTIDE SEQUENCE [LARGE SCALE GENOMIC DNA]</scope>
    <source>
        <strain evidence="2">ARYD3</strain>
    </source>
</reference>
<comment type="caution">
    <text evidence="2">The sequence shown here is derived from an EMBL/GenBank/DDBJ whole genome shotgun (WGS) entry which is preliminary data.</text>
</comment>
<proteinExistence type="predicted"/>
<evidence type="ECO:0000313" key="2">
    <source>
        <dbReference type="EMBL" id="TYB31209.1"/>
    </source>
</evidence>
<feature type="transmembrane region" description="Helical" evidence="1">
    <location>
        <begin position="156"/>
        <end position="177"/>
    </location>
</feature>
<feature type="transmembrane region" description="Helical" evidence="1">
    <location>
        <begin position="20"/>
        <end position="38"/>
    </location>
</feature>
<keyword evidence="1" id="KW-1133">Transmembrane helix</keyword>
<dbReference type="AlphaFoldDB" id="A0A5D0MKY4"/>
<keyword evidence="1" id="KW-0472">Membrane</keyword>
<sequence>MDQILILKDELKYFIKSKFILYTSILVPLVLALIYFTSNGFGQIIMIFQMICIIASCIITANLITEIKEKVFVPFVTRAVKHKTLLFSRFFSVFISVLTPGILSIIFVLGLDYFYLKINTFQITFGNILNLAAMFICFLVYGSILGLIIGILISSLFTGILLTLFFSNIGIIGLYLLSDKIQSILKISSDNYIIGLIYVILSIIISIIGLKISEILFKNKML</sequence>
<feature type="transmembrane region" description="Helical" evidence="1">
    <location>
        <begin position="44"/>
        <end position="65"/>
    </location>
</feature>
<dbReference type="EMBL" id="VSIX01000046">
    <property type="protein sequence ID" value="TYB31209.1"/>
    <property type="molecule type" value="Genomic_DNA"/>
</dbReference>
<feature type="transmembrane region" description="Helical" evidence="1">
    <location>
        <begin position="192"/>
        <end position="212"/>
    </location>
</feature>
<protein>
    <recommendedName>
        <fullName evidence="4">ABC-2 transporter permease</fullName>
    </recommendedName>
</protein>
<name>A0A5D0MKY4_9BACT</name>
<keyword evidence="3" id="KW-1185">Reference proteome</keyword>
<evidence type="ECO:0008006" key="4">
    <source>
        <dbReference type="Google" id="ProtNLM"/>
    </source>
</evidence>
<gene>
    <name evidence="2" type="ORF">FXF47_05310</name>
</gene>
<feature type="transmembrane region" description="Helical" evidence="1">
    <location>
        <begin position="128"/>
        <end position="149"/>
    </location>
</feature>
<keyword evidence="1" id="KW-0812">Transmembrane</keyword>
<accession>A0A5D0MKY4</accession>